<name>A0A7S2TFT9_9EUKA</name>
<dbReference type="CDD" id="cd20104">
    <property type="entry name" value="MBT_PHF20L1-like"/>
    <property type="match status" value="1"/>
</dbReference>
<organism evidence="1">
    <name type="scientific">Lotharella oceanica</name>
    <dbReference type="NCBI Taxonomy" id="641309"/>
    <lineage>
        <taxon>Eukaryota</taxon>
        <taxon>Sar</taxon>
        <taxon>Rhizaria</taxon>
        <taxon>Cercozoa</taxon>
        <taxon>Chlorarachniophyceae</taxon>
        <taxon>Lotharella</taxon>
    </lineage>
</organism>
<dbReference type="AlphaFoldDB" id="A0A7S2TFT9"/>
<sequence>MAAEMALGAVIQSFGVIMPEFYRKTDFFCEHLLRLAEAHENCAAVLKGQPKALEAIIGFYTNYPDYKDAISKIDPVKVRKQEDPRYHMYITKANKQSKFAITHTLSSRYGPYGRSSAEKLAAFQSLAQTGSLKPGAATTNNDGYDSDDERHARNIEDIKIGQRVDVLDTARKWLLCEVVQIRGRALEVHYVDYVKDWDEWLDISSPRLCLKPETLSRLQGIYDVRN</sequence>
<dbReference type="EMBL" id="HBHP01002362">
    <property type="protein sequence ID" value="CAD9746950.1"/>
    <property type="molecule type" value="Transcribed_RNA"/>
</dbReference>
<dbReference type="SUPFAM" id="SSF54160">
    <property type="entry name" value="Chromo domain-like"/>
    <property type="match status" value="1"/>
</dbReference>
<dbReference type="InterPro" id="IPR016197">
    <property type="entry name" value="Chromo-like_dom_sf"/>
</dbReference>
<proteinExistence type="predicted"/>
<evidence type="ECO:0000313" key="1">
    <source>
        <dbReference type="EMBL" id="CAD9746950.1"/>
    </source>
</evidence>
<accession>A0A7S2TFT9</accession>
<evidence type="ECO:0008006" key="2">
    <source>
        <dbReference type="Google" id="ProtNLM"/>
    </source>
</evidence>
<dbReference type="Gene3D" id="2.30.30.140">
    <property type="match status" value="1"/>
</dbReference>
<protein>
    <recommendedName>
        <fullName evidence="2">Tudor-knot domain-containing protein</fullName>
    </recommendedName>
</protein>
<gene>
    <name evidence="1" type="ORF">LSP00402_LOCUS1542</name>
</gene>
<reference evidence="1" key="1">
    <citation type="submission" date="2021-01" db="EMBL/GenBank/DDBJ databases">
        <authorList>
            <person name="Corre E."/>
            <person name="Pelletier E."/>
            <person name="Niang G."/>
            <person name="Scheremetjew M."/>
            <person name="Finn R."/>
            <person name="Kale V."/>
            <person name="Holt S."/>
            <person name="Cochrane G."/>
            <person name="Meng A."/>
            <person name="Brown T."/>
            <person name="Cohen L."/>
        </authorList>
    </citation>
    <scope>NUCLEOTIDE SEQUENCE</scope>
    <source>
        <strain evidence="1">CCMP622</strain>
    </source>
</reference>